<dbReference type="EMBL" id="BQKI01000003">
    <property type="protein sequence ID" value="GJM91725.1"/>
    <property type="molecule type" value="Genomic_DNA"/>
</dbReference>
<accession>A0AAV5BZH1</accession>
<evidence type="ECO:0000313" key="2">
    <source>
        <dbReference type="EMBL" id="GJM91725.1"/>
    </source>
</evidence>
<evidence type="ECO:0000313" key="3">
    <source>
        <dbReference type="Proteomes" id="UP001054889"/>
    </source>
</evidence>
<proteinExistence type="predicted"/>
<keyword evidence="3" id="KW-1185">Reference proteome</keyword>
<reference evidence="2" key="2">
    <citation type="submission" date="2021-12" db="EMBL/GenBank/DDBJ databases">
        <title>Resequencing data analysis of finger millet.</title>
        <authorList>
            <person name="Hatakeyama M."/>
            <person name="Aluri S."/>
            <person name="Balachadran M.T."/>
            <person name="Sivarajan S.R."/>
            <person name="Poveda L."/>
            <person name="Shimizu-Inatsugi R."/>
            <person name="Schlapbach R."/>
            <person name="Sreeman S.M."/>
            <person name="Shimizu K.K."/>
        </authorList>
    </citation>
    <scope>NUCLEOTIDE SEQUENCE</scope>
</reference>
<dbReference type="Proteomes" id="UP001054889">
    <property type="component" value="Unassembled WGS sequence"/>
</dbReference>
<name>A0AAV5BZH1_ELECO</name>
<feature type="coiled-coil region" evidence="1">
    <location>
        <begin position="83"/>
        <end position="138"/>
    </location>
</feature>
<evidence type="ECO:0000256" key="1">
    <source>
        <dbReference type="SAM" id="Coils"/>
    </source>
</evidence>
<sequence length="144" mass="16079">MGTDGAAKNNEDEGVAAAFGTTTTVWTRTAAHSTFFSFATGTTIKGWASTAASVIDIWTFLPFLFSQDVVEVGSHGLLDPNFIEKLSEENIALFSRREELRQQDTQLKQTIGNLEHELEETKKKCTQLAAELRVRKNQQHLPYM</sequence>
<organism evidence="2 3">
    <name type="scientific">Eleusine coracana subsp. coracana</name>
    <dbReference type="NCBI Taxonomy" id="191504"/>
    <lineage>
        <taxon>Eukaryota</taxon>
        <taxon>Viridiplantae</taxon>
        <taxon>Streptophyta</taxon>
        <taxon>Embryophyta</taxon>
        <taxon>Tracheophyta</taxon>
        <taxon>Spermatophyta</taxon>
        <taxon>Magnoliopsida</taxon>
        <taxon>Liliopsida</taxon>
        <taxon>Poales</taxon>
        <taxon>Poaceae</taxon>
        <taxon>PACMAD clade</taxon>
        <taxon>Chloridoideae</taxon>
        <taxon>Cynodonteae</taxon>
        <taxon>Eleusininae</taxon>
        <taxon>Eleusine</taxon>
    </lineage>
</organism>
<protein>
    <submittedName>
        <fullName evidence="2">Uncharacterized protein</fullName>
    </submittedName>
</protein>
<keyword evidence="1" id="KW-0175">Coiled coil</keyword>
<comment type="caution">
    <text evidence="2">The sequence shown here is derived from an EMBL/GenBank/DDBJ whole genome shotgun (WGS) entry which is preliminary data.</text>
</comment>
<gene>
    <name evidence="2" type="primary">ga08131</name>
    <name evidence="2" type="ORF">PR202_ga08131</name>
</gene>
<reference evidence="2" key="1">
    <citation type="journal article" date="2018" name="DNA Res.">
        <title>Multiple hybrid de novo genome assembly of finger millet, an orphan allotetraploid crop.</title>
        <authorList>
            <person name="Hatakeyama M."/>
            <person name="Aluri S."/>
            <person name="Balachadran M.T."/>
            <person name="Sivarajan S.R."/>
            <person name="Patrignani A."/>
            <person name="Gruter S."/>
            <person name="Poveda L."/>
            <person name="Shimizu-Inatsugi R."/>
            <person name="Baeten J."/>
            <person name="Francoijs K.J."/>
            <person name="Nataraja K.N."/>
            <person name="Reddy Y.A.N."/>
            <person name="Phadnis S."/>
            <person name="Ravikumar R.L."/>
            <person name="Schlapbach R."/>
            <person name="Sreeman S.M."/>
            <person name="Shimizu K.K."/>
        </authorList>
    </citation>
    <scope>NUCLEOTIDE SEQUENCE</scope>
</reference>
<dbReference type="AlphaFoldDB" id="A0AAV5BZH1"/>